<dbReference type="SUPFAM" id="SSF53098">
    <property type="entry name" value="Ribonuclease H-like"/>
    <property type="match status" value="1"/>
</dbReference>
<dbReference type="EMBL" id="JAAKFY010000022">
    <property type="protein sequence ID" value="KAF3837752.1"/>
    <property type="molecule type" value="Genomic_DNA"/>
</dbReference>
<gene>
    <name evidence="2" type="ORF">F7725_009520</name>
</gene>
<sequence>MACLRAIKDAGDHQPPGSFLSKLHADLDNPAGLGAYSIVHEEERNKRGTRKGLTREELWARFRSQDLDQQQVMQELASEVGEWGLLYPSLSKLAAIGLTIPVSSVNCERDFSTLNRVKTDLRNRLQGEHLATCMRLSINGPPTRDFPFRRALELFFKTPRKIKCSQAGCQLCHHH</sequence>
<evidence type="ECO:0000313" key="3">
    <source>
        <dbReference type="Proteomes" id="UP000518266"/>
    </source>
</evidence>
<feature type="domain" description="HAT C-terminal dimerisation" evidence="1">
    <location>
        <begin position="86"/>
        <end position="134"/>
    </location>
</feature>
<protein>
    <recommendedName>
        <fullName evidence="1">HAT C-terminal dimerisation domain-containing protein</fullName>
    </recommendedName>
</protein>
<dbReference type="PANTHER" id="PTHR46880">
    <property type="entry name" value="RAS-ASSOCIATING DOMAIN-CONTAINING PROTEIN"/>
    <property type="match status" value="1"/>
</dbReference>
<dbReference type="Proteomes" id="UP000518266">
    <property type="component" value="Unassembled WGS sequence"/>
</dbReference>
<dbReference type="OrthoDB" id="6159421at2759"/>
<accession>A0A7J5XKZ4</accession>
<dbReference type="InterPro" id="IPR008906">
    <property type="entry name" value="HATC_C_dom"/>
</dbReference>
<reference evidence="2 3" key="1">
    <citation type="submission" date="2020-03" db="EMBL/GenBank/DDBJ databases">
        <title>Dissostichus mawsoni Genome sequencing and assembly.</title>
        <authorList>
            <person name="Park H."/>
        </authorList>
    </citation>
    <scope>NUCLEOTIDE SEQUENCE [LARGE SCALE GENOMIC DNA]</scope>
    <source>
        <strain evidence="2">DM0001</strain>
        <tissue evidence="2">Muscle</tissue>
    </source>
</reference>
<name>A0A7J5XKZ4_DISMA</name>
<comment type="caution">
    <text evidence="2">The sequence shown here is derived from an EMBL/GenBank/DDBJ whole genome shotgun (WGS) entry which is preliminary data.</text>
</comment>
<dbReference type="Pfam" id="PF05699">
    <property type="entry name" value="Dimer_Tnp_hAT"/>
    <property type="match status" value="1"/>
</dbReference>
<dbReference type="InterPro" id="IPR012337">
    <property type="entry name" value="RNaseH-like_sf"/>
</dbReference>
<dbReference type="PANTHER" id="PTHR46880:SF5">
    <property type="entry name" value="DUF4371 DOMAIN-CONTAINING PROTEIN"/>
    <property type="match status" value="1"/>
</dbReference>
<evidence type="ECO:0000259" key="1">
    <source>
        <dbReference type="Pfam" id="PF05699"/>
    </source>
</evidence>
<dbReference type="AlphaFoldDB" id="A0A7J5XKZ4"/>
<evidence type="ECO:0000313" key="2">
    <source>
        <dbReference type="EMBL" id="KAF3837752.1"/>
    </source>
</evidence>
<keyword evidence="3" id="KW-1185">Reference proteome</keyword>
<proteinExistence type="predicted"/>
<organism evidence="2 3">
    <name type="scientific">Dissostichus mawsoni</name>
    <name type="common">Antarctic cod</name>
    <dbReference type="NCBI Taxonomy" id="36200"/>
    <lineage>
        <taxon>Eukaryota</taxon>
        <taxon>Metazoa</taxon>
        <taxon>Chordata</taxon>
        <taxon>Craniata</taxon>
        <taxon>Vertebrata</taxon>
        <taxon>Euteleostomi</taxon>
        <taxon>Actinopterygii</taxon>
        <taxon>Neopterygii</taxon>
        <taxon>Teleostei</taxon>
        <taxon>Neoteleostei</taxon>
        <taxon>Acanthomorphata</taxon>
        <taxon>Eupercaria</taxon>
        <taxon>Perciformes</taxon>
        <taxon>Notothenioidei</taxon>
        <taxon>Nototheniidae</taxon>
        <taxon>Dissostichus</taxon>
    </lineage>
</organism>
<dbReference type="GO" id="GO:0046983">
    <property type="term" value="F:protein dimerization activity"/>
    <property type="evidence" value="ECO:0007669"/>
    <property type="project" value="InterPro"/>
</dbReference>